<accession>A0A2N0PMA8</accession>
<dbReference type="VEuPathDB" id="FungiDB:RhiirA1_469071"/>
<dbReference type="Proteomes" id="UP000232722">
    <property type="component" value="Unassembled WGS sequence"/>
</dbReference>
<protein>
    <submittedName>
        <fullName evidence="1">Uncharacterized protein</fullName>
    </submittedName>
</protein>
<proteinExistence type="predicted"/>
<gene>
    <name evidence="1" type="ORF">RhiirA5_417517</name>
</gene>
<reference evidence="1 2" key="1">
    <citation type="submission" date="2016-04" db="EMBL/GenBank/DDBJ databases">
        <title>Genome analyses suggest a sexual origin of heterokaryosis in a supposedly ancient asexual fungus.</title>
        <authorList>
            <person name="Ropars J."/>
            <person name="Sedzielewska K."/>
            <person name="Noel J."/>
            <person name="Charron P."/>
            <person name="Farinelli L."/>
            <person name="Marton T."/>
            <person name="Kruger M."/>
            <person name="Pelin A."/>
            <person name="Brachmann A."/>
            <person name="Corradi N."/>
        </authorList>
    </citation>
    <scope>NUCLEOTIDE SEQUENCE [LARGE SCALE GENOMIC DNA]</scope>
    <source>
        <strain evidence="1 2">A5</strain>
    </source>
</reference>
<sequence>MSKYIMENPYKTLYHSKASNQSLSFNKLCNTIVYLLPTSSKQLLIENEVVSIPTPFLNNKPLLNYISFSLQISTDLIDKMGDALSKNDHKYQEKYKLLGQEYYKLFITNCKNITPCSEAKILQLSEAIERKAEYLPRHEVCMLIENSHGNIKNISMKNDHNFEYTTIRLYKAIAINCPKIESLKDEDNRDEILNIIADYSPKTFKVFSFNEDFIISVDGLQNFFLKNGEFVEKYFDEGVVDVKLKHLYT</sequence>
<dbReference type="VEuPathDB" id="FungiDB:RhiirFUN_003854"/>
<reference evidence="1 2" key="2">
    <citation type="submission" date="2017-09" db="EMBL/GenBank/DDBJ databases">
        <title>Extensive intraspecific genome diversity in a model arbuscular mycorrhizal fungus.</title>
        <authorList>
            <person name="Chen E.C."/>
            <person name="Morin E."/>
            <person name="Beaudet D."/>
            <person name="Noel J."/>
            <person name="Ndikumana S."/>
            <person name="Charron P."/>
            <person name="St-Onge C."/>
            <person name="Giorgi J."/>
            <person name="Grigoriev I.V."/>
            <person name="Roux C."/>
            <person name="Martin F.M."/>
            <person name="Corradi N."/>
        </authorList>
    </citation>
    <scope>NUCLEOTIDE SEQUENCE [LARGE SCALE GENOMIC DNA]</scope>
    <source>
        <strain evidence="1 2">A5</strain>
    </source>
</reference>
<organism evidence="1 2">
    <name type="scientific">Rhizophagus irregularis</name>
    <dbReference type="NCBI Taxonomy" id="588596"/>
    <lineage>
        <taxon>Eukaryota</taxon>
        <taxon>Fungi</taxon>
        <taxon>Fungi incertae sedis</taxon>
        <taxon>Mucoromycota</taxon>
        <taxon>Glomeromycotina</taxon>
        <taxon>Glomeromycetes</taxon>
        <taxon>Glomerales</taxon>
        <taxon>Glomeraceae</taxon>
        <taxon>Rhizophagus</taxon>
    </lineage>
</organism>
<dbReference type="EMBL" id="LLXJ01000586">
    <property type="protein sequence ID" value="PKC07967.1"/>
    <property type="molecule type" value="Genomic_DNA"/>
</dbReference>
<name>A0A2N0PMA8_9GLOM</name>
<dbReference type="AlphaFoldDB" id="A0A2N0PMA8"/>
<evidence type="ECO:0000313" key="1">
    <source>
        <dbReference type="EMBL" id="PKC07967.1"/>
    </source>
</evidence>
<evidence type="ECO:0000313" key="2">
    <source>
        <dbReference type="Proteomes" id="UP000232722"/>
    </source>
</evidence>
<dbReference type="VEuPathDB" id="FungiDB:RhiirA1_469072"/>
<comment type="caution">
    <text evidence="1">The sequence shown here is derived from an EMBL/GenBank/DDBJ whole genome shotgun (WGS) entry which is preliminary data.</text>
</comment>